<organism evidence="3 4">
    <name type="scientific">Monosiga brevicollis</name>
    <name type="common">Choanoflagellate</name>
    <dbReference type="NCBI Taxonomy" id="81824"/>
    <lineage>
        <taxon>Eukaryota</taxon>
        <taxon>Choanoflagellata</taxon>
        <taxon>Craspedida</taxon>
        <taxon>Salpingoecidae</taxon>
        <taxon>Monosiga</taxon>
    </lineage>
</organism>
<evidence type="ECO:0000313" key="4">
    <source>
        <dbReference type="Proteomes" id="UP000001357"/>
    </source>
</evidence>
<name>A9V6C2_MONBE</name>
<dbReference type="AlphaFoldDB" id="A9V6C2"/>
<feature type="domain" description="DUF676" evidence="2">
    <location>
        <begin position="520"/>
        <end position="711"/>
    </location>
</feature>
<accession>A9V6C2</accession>
<dbReference type="Proteomes" id="UP000001357">
    <property type="component" value="Unassembled WGS sequence"/>
</dbReference>
<protein>
    <recommendedName>
        <fullName evidence="2">DUF676 domain-containing protein</fullName>
    </recommendedName>
</protein>
<dbReference type="EMBL" id="CH991562">
    <property type="protein sequence ID" value="EDQ87042.1"/>
    <property type="molecule type" value="Genomic_DNA"/>
</dbReference>
<dbReference type="eggNOG" id="KOG2205">
    <property type="taxonomic scope" value="Eukaryota"/>
</dbReference>
<dbReference type="PANTHER" id="PTHR12482:SF5">
    <property type="entry name" value="DUF676 DOMAIN-CONTAINING PROTEIN"/>
    <property type="match status" value="1"/>
</dbReference>
<dbReference type="GO" id="GO:0006629">
    <property type="term" value="P:lipid metabolic process"/>
    <property type="evidence" value="ECO:0000318"/>
    <property type="project" value="GO_Central"/>
</dbReference>
<dbReference type="InterPro" id="IPR044294">
    <property type="entry name" value="Lipase-like"/>
</dbReference>
<dbReference type="InterPro" id="IPR029058">
    <property type="entry name" value="AB_hydrolase_fold"/>
</dbReference>
<dbReference type="KEGG" id="mbr:MONBRDRAFT_10487"/>
<feature type="region of interest" description="Disordered" evidence="1">
    <location>
        <begin position="412"/>
        <end position="442"/>
    </location>
</feature>
<sequence>MDDLLAQVGVYLELGRFLNVDLFEKGHYAVRCTLRPTHKRAVVHCASSIHSQRQIANGDLYGNGSSVPPPTMAPSPMPIVPDRLVCSRSQRPSHAAINACQVAFLDMARYSKEACHLDTAATIDLVLPYRLYDSPQGVATVTYELLFHEEDPLALKAVASHTLVIHGAHCRRRAWAQALTFDYLHTASIDTQVHAYLLGLTTYDLTPERDILPILPDQTQELVLQHAVQSYFGTSQSDVSWEAPHRRARMLYKGVLQHLNLGGGQLVDLLVVCQDEVNVDDVTLDLSTLTHQHPELQTGALGPELAENVVRALLSAVRQVQQRWHEFIAQVAFNNHSFTYLCRELELLTLRWLRKGCFFAPHRLGHASITDDELSLVPLRPARSRRSSRTSQASSLHASLTSQELHQALASTSEALSPAVGEGGVASRRTDRHSSSSVGMADDEVFTASGPEVVSAMATSCLPVFACSTPLRGISPPPSSSARRGRGRQLRDDLECLQGFAVDRLGANADLDRDDGQGLLFVGVHGLGGNEYDLRLYRLELSRHFPKAHFHMASMGSVDGQTHASLDELGLSLLEQVERALLRHKPTHVSFLCHSLGTLVARTMLQLPQAQALFALGEDKSAPSAKPRLQLFLSLAGPHLGVAHLGGLVGAGMWLLSRFTRSTSIPQLELKDHPDATQTRVYKLSEDTALRHFAYVVLVASPQDGYVPTTSALLLPDRRAERDGRIGPAYDRMRRNLMGALIASARVRLLRIQVTFKPAGASLASTIGRAAHVALLDSLPFIRKLLASQLNVFQRDPVN</sequence>
<evidence type="ECO:0000259" key="2">
    <source>
        <dbReference type="Pfam" id="PF05057"/>
    </source>
</evidence>
<dbReference type="Pfam" id="PF05057">
    <property type="entry name" value="DUF676"/>
    <property type="match status" value="1"/>
</dbReference>
<dbReference type="SUPFAM" id="SSF53474">
    <property type="entry name" value="alpha/beta-Hydrolases"/>
    <property type="match status" value="1"/>
</dbReference>
<dbReference type="GeneID" id="5893454"/>
<dbReference type="Gene3D" id="3.40.50.1820">
    <property type="entry name" value="alpha/beta hydrolase"/>
    <property type="match status" value="1"/>
</dbReference>
<keyword evidence="4" id="KW-1185">Reference proteome</keyword>
<evidence type="ECO:0000256" key="1">
    <source>
        <dbReference type="SAM" id="MobiDB-lite"/>
    </source>
</evidence>
<dbReference type="FunCoup" id="A9V6C2">
    <property type="interactions" value="409"/>
</dbReference>
<dbReference type="PANTHER" id="PTHR12482">
    <property type="entry name" value="LIPASE ROG1-RELATED-RELATED"/>
    <property type="match status" value="1"/>
</dbReference>
<dbReference type="InParanoid" id="A9V6C2"/>
<dbReference type="RefSeq" id="XP_001748281.1">
    <property type="nucleotide sequence ID" value="XM_001748229.1"/>
</dbReference>
<evidence type="ECO:0000313" key="3">
    <source>
        <dbReference type="EMBL" id="EDQ87042.1"/>
    </source>
</evidence>
<reference evidence="3 4" key="1">
    <citation type="journal article" date="2008" name="Nature">
        <title>The genome of the choanoflagellate Monosiga brevicollis and the origin of metazoans.</title>
        <authorList>
            <consortium name="JGI Sequencing"/>
            <person name="King N."/>
            <person name="Westbrook M.J."/>
            <person name="Young S.L."/>
            <person name="Kuo A."/>
            <person name="Abedin M."/>
            <person name="Chapman J."/>
            <person name="Fairclough S."/>
            <person name="Hellsten U."/>
            <person name="Isogai Y."/>
            <person name="Letunic I."/>
            <person name="Marr M."/>
            <person name="Pincus D."/>
            <person name="Putnam N."/>
            <person name="Rokas A."/>
            <person name="Wright K.J."/>
            <person name="Zuzow R."/>
            <person name="Dirks W."/>
            <person name="Good M."/>
            <person name="Goodstein D."/>
            <person name="Lemons D."/>
            <person name="Li W."/>
            <person name="Lyons J.B."/>
            <person name="Morris A."/>
            <person name="Nichols S."/>
            <person name="Richter D.J."/>
            <person name="Salamov A."/>
            <person name="Bork P."/>
            <person name="Lim W.A."/>
            <person name="Manning G."/>
            <person name="Miller W.T."/>
            <person name="McGinnis W."/>
            <person name="Shapiro H."/>
            <person name="Tjian R."/>
            <person name="Grigoriev I.V."/>
            <person name="Rokhsar D."/>
        </authorList>
    </citation>
    <scope>NUCLEOTIDE SEQUENCE [LARGE SCALE GENOMIC DNA]</scope>
    <source>
        <strain evidence="4">MX1 / ATCC 50154</strain>
    </source>
</reference>
<proteinExistence type="predicted"/>
<dbReference type="InterPro" id="IPR007751">
    <property type="entry name" value="DUF676_lipase-like"/>
</dbReference>
<gene>
    <name evidence="3" type="ORF">MONBRDRAFT_10487</name>
</gene>